<dbReference type="Proteomes" id="UP000234433">
    <property type="component" value="Unassembled WGS sequence"/>
</dbReference>
<dbReference type="AlphaFoldDB" id="A0A2H1KDD4"/>
<proteinExistence type="predicted"/>
<dbReference type="RefSeq" id="WP_167389453.1">
    <property type="nucleotide sequence ID" value="NZ_FXZD01000007.1"/>
</dbReference>
<sequence>MTIPAIYSQPVAGLENFPVSGDDLAVTKHFLTIVADNEAAAKEQTP</sequence>
<reference evidence="1 2" key="1">
    <citation type="submission" date="2017-03" db="EMBL/GenBank/DDBJ databases">
        <authorList>
            <person name="Afonso C.L."/>
            <person name="Miller P.J."/>
            <person name="Scott M.A."/>
            <person name="Spackman E."/>
            <person name="Goraichik I."/>
            <person name="Dimitrov K.M."/>
            <person name="Suarez D.L."/>
            <person name="Swayne D.E."/>
        </authorList>
    </citation>
    <scope>NUCLEOTIDE SEQUENCE [LARGE SCALE GENOMIC DNA]</scope>
    <source>
        <strain evidence="1 2">CNRZ 918</strain>
    </source>
</reference>
<protein>
    <submittedName>
        <fullName evidence="1">Uncharacterized protein</fullName>
    </submittedName>
</protein>
<name>A0A2H1KDD4_9MICO</name>
<evidence type="ECO:0000313" key="2">
    <source>
        <dbReference type="Proteomes" id="UP000234433"/>
    </source>
</evidence>
<dbReference type="EMBL" id="FXZD01000007">
    <property type="protein sequence ID" value="SMX97716.1"/>
    <property type="molecule type" value="Genomic_DNA"/>
</dbReference>
<accession>A0A2H1KDD4</accession>
<organism evidence="1 2">
    <name type="scientific">Brevibacterium antiquum CNRZ 918</name>
    <dbReference type="NCBI Taxonomy" id="1255637"/>
    <lineage>
        <taxon>Bacteria</taxon>
        <taxon>Bacillati</taxon>
        <taxon>Actinomycetota</taxon>
        <taxon>Actinomycetes</taxon>
        <taxon>Micrococcales</taxon>
        <taxon>Brevibacteriaceae</taxon>
        <taxon>Brevibacterium</taxon>
    </lineage>
</organism>
<evidence type="ECO:0000313" key="1">
    <source>
        <dbReference type="EMBL" id="SMX97716.1"/>
    </source>
</evidence>
<gene>
    <name evidence="1" type="ORF">BANT918_02352</name>
</gene>